<keyword evidence="6 7" id="KW-0472">Membrane</keyword>
<evidence type="ECO:0000256" key="2">
    <source>
        <dbReference type="ARBA" id="ARBA00022448"/>
    </source>
</evidence>
<evidence type="ECO:0000256" key="7">
    <source>
        <dbReference type="SAM" id="Phobius"/>
    </source>
</evidence>
<name>A0A1B1UH50_9BRAD</name>
<feature type="transmembrane region" description="Helical" evidence="7">
    <location>
        <begin position="230"/>
        <end position="251"/>
    </location>
</feature>
<evidence type="ECO:0000256" key="6">
    <source>
        <dbReference type="ARBA" id="ARBA00023136"/>
    </source>
</evidence>
<feature type="transmembrane region" description="Helical" evidence="7">
    <location>
        <begin position="199"/>
        <end position="218"/>
    </location>
</feature>
<dbReference type="KEGG" id="bic:LMTR13_19930"/>
<dbReference type="InterPro" id="IPR004776">
    <property type="entry name" value="Mem_transp_PIN-like"/>
</dbReference>
<dbReference type="GO" id="GO:0016020">
    <property type="term" value="C:membrane"/>
    <property type="evidence" value="ECO:0007669"/>
    <property type="project" value="UniProtKB-SubCell"/>
</dbReference>
<keyword evidence="9" id="KW-1185">Reference proteome</keyword>
<reference evidence="8 9" key="1">
    <citation type="submission" date="2016-07" db="EMBL/GenBank/DDBJ databases">
        <title>Complete genome sequence of Bradyrhizobium icense LMTR 13T, a potential inoculant strain isolated from lima bean (Phaseolus lunatus) in Peru.</title>
        <authorList>
            <person name="Ormeno-Orrillo E."/>
            <person name="Duran D."/>
            <person name="Rogel M.A."/>
            <person name="Rey L."/>
            <person name="Imperial J."/>
            <person name="Ruiz-Argueso T."/>
            <person name="Martinez-Romero E."/>
        </authorList>
    </citation>
    <scope>NUCLEOTIDE SEQUENCE [LARGE SCALE GENOMIC DNA]</scope>
    <source>
        <strain evidence="8 9">LMTR 13</strain>
    </source>
</reference>
<gene>
    <name evidence="8" type="ORF">LMTR13_19930</name>
</gene>
<dbReference type="PANTHER" id="PTHR36838:SF3">
    <property type="entry name" value="TRANSPORTER AUXIN EFFLUX CARRIER EC FAMILY"/>
    <property type="match status" value="1"/>
</dbReference>
<feature type="transmembrane region" description="Helical" evidence="7">
    <location>
        <begin position="289"/>
        <end position="309"/>
    </location>
</feature>
<keyword evidence="5 7" id="KW-1133">Transmembrane helix</keyword>
<dbReference type="PANTHER" id="PTHR36838">
    <property type="entry name" value="AUXIN EFFLUX CARRIER FAMILY PROTEIN"/>
    <property type="match status" value="1"/>
</dbReference>
<keyword evidence="2" id="KW-0813">Transport</keyword>
<feature type="transmembrane region" description="Helical" evidence="7">
    <location>
        <begin position="65"/>
        <end position="87"/>
    </location>
</feature>
<organism evidence="8 9">
    <name type="scientific">Bradyrhizobium icense</name>
    <dbReference type="NCBI Taxonomy" id="1274631"/>
    <lineage>
        <taxon>Bacteria</taxon>
        <taxon>Pseudomonadati</taxon>
        <taxon>Pseudomonadota</taxon>
        <taxon>Alphaproteobacteria</taxon>
        <taxon>Hyphomicrobiales</taxon>
        <taxon>Nitrobacteraceae</taxon>
        <taxon>Bradyrhizobium</taxon>
    </lineage>
</organism>
<evidence type="ECO:0000313" key="8">
    <source>
        <dbReference type="EMBL" id="ANW02101.1"/>
    </source>
</evidence>
<dbReference type="OrthoDB" id="7329340at2"/>
<evidence type="ECO:0000313" key="9">
    <source>
        <dbReference type="Proteomes" id="UP000092839"/>
    </source>
</evidence>
<evidence type="ECO:0000256" key="5">
    <source>
        <dbReference type="ARBA" id="ARBA00022989"/>
    </source>
</evidence>
<proteinExistence type="predicted"/>
<evidence type="ECO:0000256" key="4">
    <source>
        <dbReference type="ARBA" id="ARBA00022692"/>
    </source>
</evidence>
<feature type="transmembrane region" description="Helical" evidence="7">
    <location>
        <begin position="257"/>
        <end position="277"/>
    </location>
</feature>
<feature type="transmembrane region" description="Helical" evidence="7">
    <location>
        <begin position="127"/>
        <end position="146"/>
    </location>
</feature>
<dbReference type="Pfam" id="PF03547">
    <property type="entry name" value="Mem_trans"/>
    <property type="match status" value="1"/>
</dbReference>
<feature type="transmembrane region" description="Helical" evidence="7">
    <location>
        <begin position="99"/>
        <end position="121"/>
    </location>
</feature>
<evidence type="ECO:0000256" key="3">
    <source>
        <dbReference type="ARBA" id="ARBA00022475"/>
    </source>
</evidence>
<keyword evidence="4 7" id="KW-0812">Transmembrane</keyword>
<feature type="transmembrane region" description="Helical" evidence="7">
    <location>
        <begin position="6"/>
        <end position="22"/>
    </location>
</feature>
<comment type="subcellular location">
    <subcellularLocation>
        <location evidence="1">Membrane</location>
        <topology evidence="1">Multi-pass membrane protein</topology>
    </subcellularLocation>
</comment>
<dbReference type="GO" id="GO:0055085">
    <property type="term" value="P:transmembrane transport"/>
    <property type="evidence" value="ECO:0007669"/>
    <property type="project" value="InterPro"/>
</dbReference>
<dbReference type="RefSeq" id="WP_065729313.1">
    <property type="nucleotide sequence ID" value="NZ_CP016428.1"/>
</dbReference>
<dbReference type="EMBL" id="CP016428">
    <property type="protein sequence ID" value="ANW02101.1"/>
    <property type="molecule type" value="Genomic_DNA"/>
</dbReference>
<evidence type="ECO:0000256" key="1">
    <source>
        <dbReference type="ARBA" id="ARBA00004141"/>
    </source>
</evidence>
<dbReference type="Proteomes" id="UP000092839">
    <property type="component" value="Chromosome"/>
</dbReference>
<keyword evidence="3" id="KW-1003">Cell membrane</keyword>
<dbReference type="STRING" id="1274631.LMTR13_19930"/>
<feature type="transmembrane region" description="Helical" evidence="7">
    <location>
        <begin position="167"/>
        <end position="187"/>
    </location>
</feature>
<dbReference type="AlphaFoldDB" id="A0A1B1UH50"/>
<feature type="transmembrane region" description="Helical" evidence="7">
    <location>
        <begin position="34"/>
        <end position="53"/>
    </location>
</feature>
<sequence length="317" mass="33581">MVDILNLALPYFGLIFIGFACGKAKGLPESGLAWMNFFLLYVSLPALLFRIMSETPFSELNNPPFLIATTLATVSAFVLAMVAGRIIGELSLRKATMAGLAGAYGNIGYMGPGLALAVLGAKAAAPTALIFCCDSIFLFTIVPLLMALSDRKHPSFLHAIGIAARQIVLNPLIMSAAAGALVAALHIQVPVAVDRTLLFLQNAAAPTALFVLGVTVALRPFDRVPWEVPGVIAIKLVIHPLIVFGLMLLFGPFAQPWAATAVLMAALPPALNVFVIARQNSTWIEPASVAVLIGTFASVVTLTSVMWFIQSGRLVFP</sequence>
<accession>A0A1B1UH50</accession>
<protein>
    <submittedName>
        <fullName evidence="8">Malonate transporter</fullName>
    </submittedName>
</protein>